<proteinExistence type="predicted"/>
<feature type="compositionally biased region" description="Low complexity" evidence="1">
    <location>
        <begin position="1"/>
        <end position="22"/>
    </location>
</feature>
<dbReference type="Pfam" id="PF03771">
    <property type="entry name" value="SPDY"/>
    <property type="match status" value="1"/>
</dbReference>
<keyword evidence="4" id="KW-1185">Reference proteome</keyword>
<comment type="caution">
    <text evidence="3">The sequence shown here is derived from an EMBL/GenBank/DDBJ whole genome shotgun (WGS) entry which is preliminary data.</text>
</comment>
<name>A0A941EM95_9ACTN</name>
<evidence type="ECO:0000259" key="2">
    <source>
        <dbReference type="Pfam" id="PF03771"/>
    </source>
</evidence>
<feature type="region of interest" description="Disordered" evidence="1">
    <location>
        <begin position="158"/>
        <end position="188"/>
    </location>
</feature>
<feature type="region of interest" description="Disordered" evidence="1">
    <location>
        <begin position="1"/>
        <end position="72"/>
    </location>
</feature>
<organism evidence="3 4">
    <name type="scientific">Actinospica durhamensis</name>
    <dbReference type="NCBI Taxonomy" id="1508375"/>
    <lineage>
        <taxon>Bacteria</taxon>
        <taxon>Bacillati</taxon>
        <taxon>Actinomycetota</taxon>
        <taxon>Actinomycetes</taxon>
        <taxon>Catenulisporales</taxon>
        <taxon>Actinospicaceae</taxon>
        <taxon>Actinospica</taxon>
    </lineage>
</organism>
<evidence type="ECO:0000313" key="3">
    <source>
        <dbReference type="EMBL" id="MBR7833498.1"/>
    </source>
</evidence>
<dbReference type="InterPro" id="IPR005523">
    <property type="entry name" value="DUF317_SPDY"/>
</dbReference>
<protein>
    <submittedName>
        <fullName evidence="3">DUF317 domain-containing protein</fullName>
    </submittedName>
</protein>
<dbReference type="RefSeq" id="WP_212528017.1">
    <property type="nucleotide sequence ID" value="NZ_JAGSOG010000031.1"/>
</dbReference>
<dbReference type="EMBL" id="JAGSOG010000031">
    <property type="protein sequence ID" value="MBR7833498.1"/>
    <property type="molecule type" value="Genomic_DNA"/>
</dbReference>
<evidence type="ECO:0000313" key="4">
    <source>
        <dbReference type="Proteomes" id="UP000675781"/>
    </source>
</evidence>
<evidence type="ECO:0000256" key="1">
    <source>
        <dbReference type="SAM" id="MobiDB-lite"/>
    </source>
</evidence>
<feature type="domain" description="DUF317" evidence="2">
    <location>
        <begin position="74"/>
        <end position="136"/>
    </location>
</feature>
<dbReference type="Proteomes" id="UP000675781">
    <property type="component" value="Unassembled WGS sequence"/>
</dbReference>
<sequence length="188" mass="19593">MTATRTPARTPRRTGTPDTATAGSAPDHTPAPVPGHTVPAYAAGCGLPESALDAGADAGFRRGTDENETSWAVSPDERLRIEFGPESARYAGNPMGGLWLVTYTDPEAPRRGWRAGFGDNCPAEAIAAFIKALAIPGGLDPDRADADQAEARITVQITTDITTAQAEEQADPADTQPEPAQATAPTEQ</sequence>
<reference evidence="3" key="1">
    <citation type="submission" date="2021-04" db="EMBL/GenBank/DDBJ databases">
        <title>Genome based classification of Actinospica acidithermotolerans sp. nov., an actinobacterium isolated from an Indonesian hot spring.</title>
        <authorList>
            <person name="Kusuma A.B."/>
            <person name="Putra K.E."/>
            <person name="Nafisah S."/>
            <person name="Loh J."/>
            <person name="Nouioui I."/>
            <person name="Goodfellow M."/>
        </authorList>
    </citation>
    <scope>NUCLEOTIDE SEQUENCE</scope>
    <source>
        <strain evidence="3">CSCA 57</strain>
    </source>
</reference>
<dbReference type="AlphaFoldDB" id="A0A941EM95"/>
<gene>
    <name evidence="3" type="ORF">KDL01_09490</name>
</gene>
<accession>A0A941EM95</accession>